<evidence type="ECO:0000256" key="1">
    <source>
        <dbReference type="SAM" id="MobiDB-lite"/>
    </source>
</evidence>
<dbReference type="EMBL" id="JARIHO010000063">
    <property type="protein sequence ID" value="KAJ7315223.1"/>
    <property type="molecule type" value="Genomic_DNA"/>
</dbReference>
<dbReference type="InterPro" id="IPR027417">
    <property type="entry name" value="P-loop_NTPase"/>
</dbReference>
<organism evidence="2 3">
    <name type="scientific">Mycena albidolilacea</name>
    <dbReference type="NCBI Taxonomy" id="1033008"/>
    <lineage>
        <taxon>Eukaryota</taxon>
        <taxon>Fungi</taxon>
        <taxon>Dikarya</taxon>
        <taxon>Basidiomycota</taxon>
        <taxon>Agaricomycotina</taxon>
        <taxon>Agaricomycetes</taxon>
        <taxon>Agaricomycetidae</taxon>
        <taxon>Agaricales</taxon>
        <taxon>Marasmiineae</taxon>
        <taxon>Mycenaceae</taxon>
        <taxon>Mycena</taxon>
    </lineage>
</organism>
<dbReference type="Gene3D" id="3.40.50.300">
    <property type="entry name" value="P-loop containing nucleotide triphosphate hydrolases"/>
    <property type="match status" value="1"/>
</dbReference>
<sequence length="239" mass="25892">MADNPPIQWPLIRTRPAHWWKDSMMSVDDVGSSTDDTGTQTVPSTPVARPSGHKHSHSLMSVDTPHTPTTFMEATMMPGTALPGFLTKTQLCSGYEVAHKALSYRPYSLNSPGIRKQAPAVLSNPGQLNKVQALDPEEWNRLAAHHELIPAGASLHSFQISVSNRVLMQLGDAVVITPTGSGKSLTWVLPLLARGEGVSLGITPFTSLGLEGELLSVCLIFTKYQLSYFSYQNGDLNAI</sequence>
<feature type="compositionally biased region" description="Low complexity" evidence="1">
    <location>
        <begin position="29"/>
        <end position="38"/>
    </location>
</feature>
<dbReference type="Proteomes" id="UP001218218">
    <property type="component" value="Unassembled WGS sequence"/>
</dbReference>
<evidence type="ECO:0008006" key="4">
    <source>
        <dbReference type="Google" id="ProtNLM"/>
    </source>
</evidence>
<dbReference type="AlphaFoldDB" id="A0AAD6ZBK8"/>
<evidence type="ECO:0000313" key="2">
    <source>
        <dbReference type="EMBL" id="KAJ7315223.1"/>
    </source>
</evidence>
<gene>
    <name evidence="2" type="ORF">DFH08DRAFT_894022</name>
</gene>
<name>A0AAD6ZBK8_9AGAR</name>
<comment type="caution">
    <text evidence="2">The sequence shown here is derived from an EMBL/GenBank/DDBJ whole genome shotgun (WGS) entry which is preliminary data.</text>
</comment>
<proteinExistence type="predicted"/>
<dbReference type="SUPFAM" id="SSF52540">
    <property type="entry name" value="P-loop containing nucleoside triphosphate hydrolases"/>
    <property type="match status" value="1"/>
</dbReference>
<accession>A0AAD6ZBK8</accession>
<keyword evidence="3" id="KW-1185">Reference proteome</keyword>
<feature type="region of interest" description="Disordered" evidence="1">
    <location>
        <begin position="29"/>
        <end position="61"/>
    </location>
</feature>
<reference evidence="2" key="1">
    <citation type="submission" date="2023-03" db="EMBL/GenBank/DDBJ databases">
        <title>Massive genome expansion in bonnet fungi (Mycena s.s.) driven by repeated elements and novel gene families across ecological guilds.</title>
        <authorList>
            <consortium name="Lawrence Berkeley National Laboratory"/>
            <person name="Harder C.B."/>
            <person name="Miyauchi S."/>
            <person name="Viragh M."/>
            <person name="Kuo A."/>
            <person name="Thoen E."/>
            <person name="Andreopoulos B."/>
            <person name="Lu D."/>
            <person name="Skrede I."/>
            <person name="Drula E."/>
            <person name="Henrissat B."/>
            <person name="Morin E."/>
            <person name="Kohler A."/>
            <person name="Barry K."/>
            <person name="LaButti K."/>
            <person name="Morin E."/>
            <person name="Salamov A."/>
            <person name="Lipzen A."/>
            <person name="Mereny Z."/>
            <person name="Hegedus B."/>
            <person name="Baldrian P."/>
            <person name="Stursova M."/>
            <person name="Weitz H."/>
            <person name="Taylor A."/>
            <person name="Grigoriev I.V."/>
            <person name="Nagy L.G."/>
            <person name="Martin F."/>
            <person name="Kauserud H."/>
        </authorList>
    </citation>
    <scope>NUCLEOTIDE SEQUENCE</scope>
    <source>
        <strain evidence="2">CBHHK002</strain>
    </source>
</reference>
<protein>
    <recommendedName>
        <fullName evidence="4">DEAD/DEAH box helicase domain-containing protein</fullName>
    </recommendedName>
</protein>
<evidence type="ECO:0000313" key="3">
    <source>
        <dbReference type="Proteomes" id="UP001218218"/>
    </source>
</evidence>